<reference evidence="9" key="1">
    <citation type="submission" date="2015-02" db="EMBL/GenBank/DDBJ databases">
        <title>Genome sequencing for Strongylocentrotus purpuratus.</title>
        <authorList>
            <person name="Murali S."/>
            <person name="Liu Y."/>
            <person name="Vee V."/>
            <person name="English A."/>
            <person name="Wang M."/>
            <person name="Skinner E."/>
            <person name="Han Y."/>
            <person name="Muzny D.M."/>
            <person name="Worley K.C."/>
            <person name="Gibbs R.A."/>
        </authorList>
    </citation>
    <scope>NUCLEOTIDE SEQUENCE</scope>
</reference>
<evidence type="ECO:0000256" key="5">
    <source>
        <dbReference type="SAM" id="MobiDB-lite"/>
    </source>
</evidence>
<dbReference type="Pfam" id="PF13330">
    <property type="entry name" value="Mucin2_WxxW"/>
    <property type="match status" value="2"/>
</dbReference>
<dbReference type="EnsemblMetazoa" id="XM_030983493">
    <property type="protein sequence ID" value="XP_030839353"/>
    <property type="gene ID" value="LOC105446520"/>
</dbReference>
<feature type="domain" description="WxxW" evidence="7">
    <location>
        <begin position="541"/>
        <end position="640"/>
    </location>
</feature>
<evidence type="ECO:0000313" key="8">
    <source>
        <dbReference type="EnsemblMetazoa" id="XP_030839353"/>
    </source>
</evidence>
<keyword evidence="6" id="KW-0812">Transmembrane</keyword>
<protein>
    <recommendedName>
        <fullName evidence="7">WxxW domain-containing protein</fullName>
    </recommendedName>
</protein>
<dbReference type="OMA" id="KENHLAM"/>
<evidence type="ECO:0000256" key="2">
    <source>
        <dbReference type="ARBA" id="ARBA00022525"/>
    </source>
</evidence>
<feature type="compositionally biased region" description="Low complexity" evidence="5">
    <location>
        <begin position="778"/>
        <end position="794"/>
    </location>
</feature>
<keyword evidence="6" id="KW-1133">Transmembrane helix</keyword>
<evidence type="ECO:0000259" key="7">
    <source>
        <dbReference type="Pfam" id="PF13330"/>
    </source>
</evidence>
<evidence type="ECO:0000256" key="3">
    <source>
        <dbReference type="ARBA" id="ARBA00022729"/>
    </source>
</evidence>
<dbReference type="KEGG" id="spu:105446520"/>
<reference evidence="8" key="2">
    <citation type="submission" date="2021-01" db="UniProtKB">
        <authorList>
            <consortium name="EnsemblMetazoa"/>
        </authorList>
    </citation>
    <scope>IDENTIFICATION</scope>
</reference>
<feature type="compositionally biased region" description="Low complexity" evidence="5">
    <location>
        <begin position="722"/>
        <end position="734"/>
    </location>
</feature>
<name>A0A7M7SXV9_STRPU</name>
<dbReference type="InParanoid" id="A0A7M7SXV9"/>
<evidence type="ECO:0000256" key="4">
    <source>
        <dbReference type="ARBA" id="ARBA00023180"/>
    </source>
</evidence>
<feature type="compositionally biased region" description="Polar residues" evidence="5">
    <location>
        <begin position="689"/>
        <end position="711"/>
    </location>
</feature>
<dbReference type="Gene3D" id="2.60.120.200">
    <property type="match status" value="1"/>
</dbReference>
<feature type="compositionally biased region" description="Basic and acidic residues" evidence="5">
    <location>
        <begin position="833"/>
        <end position="847"/>
    </location>
</feature>
<keyword evidence="3" id="KW-0732">Signal</keyword>
<keyword evidence="6" id="KW-0472">Membrane</keyword>
<keyword evidence="2" id="KW-0964">Secreted</keyword>
<comment type="subcellular location">
    <subcellularLocation>
        <location evidence="1">Secreted</location>
    </subcellularLocation>
</comment>
<evidence type="ECO:0000256" key="1">
    <source>
        <dbReference type="ARBA" id="ARBA00004613"/>
    </source>
</evidence>
<proteinExistence type="predicted"/>
<dbReference type="GO" id="GO:0005576">
    <property type="term" value="C:extracellular region"/>
    <property type="evidence" value="ECO:0007669"/>
    <property type="project" value="UniProtKB-SubCell"/>
</dbReference>
<feature type="compositionally biased region" description="Polar residues" evidence="5">
    <location>
        <begin position="848"/>
        <end position="876"/>
    </location>
</feature>
<dbReference type="InterPro" id="IPR025155">
    <property type="entry name" value="WxxW_domain"/>
</dbReference>
<keyword evidence="4" id="KW-0325">Glycoprotein</keyword>
<feature type="domain" description="WxxW" evidence="7">
    <location>
        <begin position="85"/>
        <end position="158"/>
    </location>
</feature>
<sequence>MWRQEDAEKMQCLCMNVTLCTTLKLSIYDGWFAIETGNYALLPTPKAVFLSLLIVAYTDNGQSKGTIDTPAHQACVQAPPATTYWTGWYSTSDNFAKGSSEDFSHLCSNIEETQCREKYTHRSFDDTGIVPYVICNDGVLDCETPLQSCENAEVRLLCTNTNETLPEPDLHWSLSELDSGATMGANESWTCNDKVVRVDPIAGTMVGEVVLGNERLRQTFGPNSHYDLCAVRTSLAFKPFVQNCLTNPDCCDSAHGISVMFWLQKNEMYGNESRPQSSPRHAFRSPSLVATVQNGHLIVTYLHLGTTWTVNQTLIDKEWVHVTITFDPLTNLTVYFNSEVKGQGIPTTTSQPFADILDEFEKDNTSFWVFSRDDVVTSSEIRPIMMTELKVFYSALSADLIRRIFQNEREDGPPKVLRMAISQKSFMDYEEQEEVNHIKLTCLIRAQNGSDLNVRFMYEEYGHFEELTSNEFFMTSYLQEQNEYRTTAVLYIFGKHDQTAGYLPSRFTCEVVSDSQLSAYGYPIIETYESTDLDDTDAYYWTGFFDADTSDDGDEIETKENHLAMAEKDETNSLCQNPIYADCRTAQDSDQQLWYEILPSFVPDVNYPCDGNGIRCSVDGDRHIQSGRQECPDLQVRYACPVTSATVLYSTSMSGIGKIDTSHTTTSGNNSKEPPFPRQPDTISGGVEDSTSTSRSDIHTPTTTRSSSIQEVTRDPVGGIGSSPERTTSSVSPRSSPPPDTRPDIGHSTRRAQNTSTSTTPDVSTAPDIVPSTRRAQDTSTSTTPTIATIAPDTKSSTTVEQVQDTSTRTARNDVDVSTTPDAPATTLPSTKSKPDESRSPADEDASKTTTVTLSGASIAPSTVETIDDATVSSIPITAPPEGGKDSGKSTGNEDPITGKRYALTYLYPVMIVALGLGVPTLTACYYLCRKRTPAEIQEQRLIEDRKQKLAQQQEENQP</sequence>
<dbReference type="SUPFAM" id="SSF49899">
    <property type="entry name" value="Concanavalin A-like lectins/glucanases"/>
    <property type="match status" value="1"/>
</dbReference>
<organism evidence="8 9">
    <name type="scientific">Strongylocentrotus purpuratus</name>
    <name type="common">Purple sea urchin</name>
    <dbReference type="NCBI Taxonomy" id="7668"/>
    <lineage>
        <taxon>Eukaryota</taxon>
        <taxon>Metazoa</taxon>
        <taxon>Echinodermata</taxon>
        <taxon>Eleutherozoa</taxon>
        <taxon>Echinozoa</taxon>
        <taxon>Echinoidea</taxon>
        <taxon>Euechinoidea</taxon>
        <taxon>Echinacea</taxon>
        <taxon>Camarodonta</taxon>
        <taxon>Echinidea</taxon>
        <taxon>Strongylocentrotidae</taxon>
        <taxon>Strongylocentrotus</taxon>
    </lineage>
</organism>
<dbReference type="InterPro" id="IPR013320">
    <property type="entry name" value="ConA-like_dom_sf"/>
</dbReference>
<accession>A0A7M7SXV9</accession>
<dbReference type="RefSeq" id="XP_030839353.1">
    <property type="nucleotide sequence ID" value="XM_030983493.1"/>
</dbReference>
<dbReference type="Proteomes" id="UP000007110">
    <property type="component" value="Unassembled WGS sequence"/>
</dbReference>
<feature type="region of interest" description="Disordered" evidence="5">
    <location>
        <begin position="659"/>
        <end position="895"/>
    </location>
</feature>
<dbReference type="AlphaFoldDB" id="A0A7M7SXV9"/>
<evidence type="ECO:0000313" key="9">
    <source>
        <dbReference type="Proteomes" id="UP000007110"/>
    </source>
</evidence>
<feature type="compositionally biased region" description="Polar residues" evidence="5">
    <location>
        <begin position="751"/>
        <end position="763"/>
    </location>
</feature>
<dbReference type="GeneID" id="105446520"/>
<dbReference type="OrthoDB" id="10186364at2759"/>
<feature type="compositionally biased region" description="Polar residues" evidence="5">
    <location>
        <begin position="795"/>
        <end position="832"/>
    </location>
</feature>
<keyword evidence="9" id="KW-1185">Reference proteome</keyword>
<evidence type="ECO:0000256" key="6">
    <source>
        <dbReference type="SAM" id="Phobius"/>
    </source>
</evidence>
<feature type="transmembrane region" description="Helical" evidence="6">
    <location>
        <begin position="906"/>
        <end position="929"/>
    </location>
</feature>
<feature type="compositionally biased region" description="Polar residues" evidence="5">
    <location>
        <begin position="662"/>
        <end position="672"/>
    </location>
</feature>